<evidence type="ECO:0000256" key="8">
    <source>
        <dbReference type="ARBA" id="ARBA00026028"/>
    </source>
</evidence>
<comment type="subcellular location">
    <subcellularLocation>
        <location evidence="1 12">Membrane</location>
        <topology evidence="1 12">Multi-pass membrane protein</topology>
    </subcellularLocation>
</comment>
<evidence type="ECO:0000256" key="12">
    <source>
        <dbReference type="RuleBase" id="RU003945"/>
    </source>
</evidence>
<organism evidence="16 17">
    <name type="scientific">Corynebacterium breve</name>
    <dbReference type="NCBI Taxonomy" id="3049799"/>
    <lineage>
        <taxon>Bacteria</taxon>
        <taxon>Bacillati</taxon>
        <taxon>Actinomycetota</taxon>
        <taxon>Actinomycetes</taxon>
        <taxon>Mycobacteriales</taxon>
        <taxon>Corynebacteriaceae</taxon>
        <taxon>Corynebacterium</taxon>
    </lineage>
</organism>
<dbReference type="RefSeq" id="WP_284824747.1">
    <property type="nucleotide sequence ID" value="NZ_CP126969.1"/>
</dbReference>
<keyword evidence="5 14" id="KW-1133">Transmembrane helix</keyword>
<feature type="domain" description="Membrane insertase YidC/Oxa/ALB C-terminal" evidence="15">
    <location>
        <begin position="32"/>
        <end position="265"/>
    </location>
</feature>
<evidence type="ECO:0000256" key="6">
    <source>
        <dbReference type="ARBA" id="ARBA00023136"/>
    </source>
</evidence>
<comment type="subunit">
    <text evidence="8">Interacts with the Sec translocase complex via SecD. Specifically interacts with transmembrane segments of nascent integral membrane proteins during membrane integration.</text>
</comment>
<evidence type="ECO:0000256" key="11">
    <source>
        <dbReference type="ARBA" id="ARBA00033342"/>
    </source>
</evidence>
<evidence type="ECO:0000313" key="16">
    <source>
        <dbReference type="EMBL" id="WIM67565.1"/>
    </source>
</evidence>
<evidence type="ECO:0000256" key="4">
    <source>
        <dbReference type="ARBA" id="ARBA00022692"/>
    </source>
</evidence>
<dbReference type="InterPro" id="IPR028055">
    <property type="entry name" value="YidC/Oxa/ALB_C"/>
</dbReference>
<dbReference type="PANTHER" id="PTHR12428">
    <property type="entry name" value="OXA1"/>
    <property type="match status" value="1"/>
</dbReference>
<keyword evidence="4 12" id="KW-0812">Transmembrane</keyword>
<dbReference type="InterPro" id="IPR001708">
    <property type="entry name" value="YidC/ALB3/OXA1/COX18"/>
</dbReference>
<gene>
    <name evidence="16" type="primary">yidC</name>
    <name evidence="16" type="ORF">QP027_10800</name>
</gene>
<proteinExistence type="inferred from homology"/>
<sequence length="376" mass="42271">MLNAFVLPVSVVMKFWHWLTASVFGMDNSAAWVLSIVLLVVTIRTILVPFTWTMTKSGRIGILMRPERAAITEKYAEATSPEDVAAERQELKELQKRYGYNLAAGCVPLLIQVPMFLGLYRLLLWLAVPQPGQGPTVGVLSAEELDQFRQAELFGVPLPAFIAMTDDQFAALGTTSEEVNQVAYKLLLTAIVFTTANMIVSIARSKSQIDWTQAAARGAHKFLVSMAFFTPFMLLMIGATGPIPVALIFYWVCNNLWTAAQTLIMWFAAVKKFPLDQEHLDYAAQSKEAFFAERRAMKEQKRSRRQRQAAALVKPGSAGDIRRELKAEKEAEQAAKLEEKARKKAIAKEKTRVRAEAIKKAREERQQKKLNDDQME</sequence>
<dbReference type="PANTHER" id="PTHR12428:SF65">
    <property type="entry name" value="CYTOCHROME C OXIDASE ASSEMBLY PROTEIN COX18, MITOCHONDRIAL"/>
    <property type="match status" value="1"/>
</dbReference>
<dbReference type="Proteomes" id="UP001225598">
    <property type="component" value="Chromosome"/>
</dbReference>
<name>A0ABY8VJ26_9CORY</name>
<feature type="transmembrane region" description="Helical" evidence="14">
    <location>
        <begin position="182"/>
        <end position="202"/>
    </location>
</feature>
<evidence type="ECO:0000256" key="5">
    <source>
        <dbReference type="ARBA" id="ARBA00022989"/>
    </source>
</evidence>
<evidence type="ECO:0000256" key="13">
    <source>
        <dbReference type="SAM" id="MobiDB-lite"/>
    </source>
</evidence>
<comment type="similarity">
    <text evidence="2">Belongs to the OXA1/ALB3/YidC family. Type 1 subfamily.</text>
</comment>
<accession>A0ABY8VJ26</accession>
<evidence type="ECO:0000256" key="3">
    <source>
        <dbReference type="ARBA" id="ARBA00015325"/>
    </source>
</evidence>
<dbReference type="NCBIfam" id="TIGR03592">
    <property type="entry name" value="yidC_oxa1_cterm"/>
    <property type="match status" value="1"/>
</dbReference>
<evidence type="ECO:0000256" key="14">
    <source>
        <dbReference type="SAM" id="Phobius"/>
    </source>
</evidence>
<feature type="region of interest" description="Disordered" evidence="13">
    <location>
        <begin position="342"/>
        <end position="376"/>
    </location>
</feature>
<feature type="transmembrane region" description="Helical" evidence="14">
    <location>
        <begin position="31"/>
        <end position="55"/>
    </location>
</feature>
<evidence type="ECO:0000256" key="2">
    <source>
        <dbReference type="ARBA" id="ARBA00010527"/>
    </source>
</evidence>
<keyword evidence="17" id="KW-1185">Reference proteome</keyword>
<dbReference type="Pfam" id="PF02096">
    <property type="entry name" value="60KD_IMP"/>
    <property type="match status" value="1"/>
</dbReference>
<feature type="transmembrane region" description="Helical" evidence="14">
    <location>
        <begin position="98"/>
        <end position="120"/>
    </location>
</feature>
<comment type="function">
    <text evidence="7">Required for the insertion and/or proper folding and/or complex formation of integral membrane proteins into the membrane. Involved in integration of membrane proteins that insert both dependently and independently of the Sec translocase complex, as well as at least some lipoproteins. Aids folding of multispanning membrane proteins.</text>
</comment>
<protein>
    <recommendedName>
        <fullName evidence="3">Membrane protein insertase YidC</fullName>
    </recommendedName>
    <alternativeName>
        <fullName evidence="11">Foldase YidC</fullName>
    </alternativeName>
    <alternativeName>
        <fullName evidence="10">Membrane integrase YidC</fullName>
    </alternativeName>
    <alternativeName>
        <fullName evidence="9">Membrane protein YidC</fullName>
    </alternativeName>
</protein>
<feature type="transmembrane region" description="Helical" evidence="14">
    <location>
        <begin position="247"/>
        <end position="269"/>
    </location>
</feature>
<evidence type="ECO:0000256" key="9">
    <source>
        <dbReference type="ARBA" id="ARBA00031538"/>
    </source>
</evidence>
<keyword evidence="6 14" id="KW-0472">Membrane</keyword>
<evidence type="ECO:0000259" key="15">
    <source>
        <dbReference type="Pfam" id="PF02096"/>
    </source>
</evidence>
<reference evidence="16 17" key="1">
    <citation type="submission" date="2023-05" db="EMBL/GenBank/DDBJ databases">
        <title>Corynebacterium suedekumii sp. nov. and Corynebacterium breve sp. nov. isolated from raw cow's milk.</title>
        <authorList>
            <person name="Baer M.K."/>
            <person name="Mehl L."/>
            <person name="Hellmuth R."/>
            <person name="Marke G."/>
            <person name="Lipski A."/>
        </authorList>
    </citation>
    <scope>NUCLEOTIDE SEQUENCE [LARGE SCALE GENOMIC DNA]</scope>
    <source>
        <strain evidence="16 17">R4</strain>
    </source>
</reference>
<feature type="transmembrane region" description="Helical" evidence="14">
    <location>
        <begin position="222"/>
        <end position="241"/>
    </location>
</feature>
<dbReference type="CDD" id="cd22249">
    <property type="entry name" value="UDM1_RNF168_RNF169-like"/>
    <property type="match status" value="1"/>
</dbReference>
<evidence type="ECO:0000256" key="10">
    <source>
        <dbReference type="ARBA" id="ARBA00033245"/>
    </source>
</evidence>
<evidence type="ECO:0000256" key="7">
    <source>
        <dbReference type="ARBA" id="ARBA00025034"/>
    </source>
</evidence>
<dbReference type="NCBIfam" id="NF001300">
    <property type="entry name" value="PRK00247.1"/>
    <property type="match status" value="1"/>
</dbReference>
<dbReference type="EMBL" id="CP126969">
    <property type="protein sequence ID" value="WIM67565.1"/>
    <property type="molecule type" value="Genomic_DNA"/>
</dbReference>
<feature type="region of interest" description="Disordered" evidence="13">
    <location>
        <begin position="302"/>
        <end position="321"/>
    </location>
</feature>
<evidence type="ECO:0000313" key="17">
    <source>
        <dbReference type="Proteomes" id="UP001225598"/>
    </source>
</evidence>
<evidence type="ECO:0000256" key="1">
    <source>
        <dbReference type="ARBA" id="ARBA00004141"/>
    </source>
</evidence>